<dbReference type="PANTHER" id="PTHR11712:SF336">
    <property type="entry name" value="3-OXOACYL-[ACYL-CARRIER-PROTEIN] SYNTHASE, MITOCHONDRIAL"/>
    <property type="match status" value="1"/>
</dbReference>
<dbReference type="PROSITE" id="PS52004">
    <property type="entry name" value="KS3_2"/>
    <property type="match status" value="1"/>
</dbReference>
<gene>
    <name evidence="6" type="ORF">BOKJ2_LOCUS1517</name>
</gene>
<dbReference type="PANTHER" id="PTHR11712">
    <property type="entry name" value="POLYKETIDE SYNTHASE-RELATED"/>
    <property type="match status" value="1"/>
</dbReference>
<dbReference type="InterPro" id="IPR016039">
    <property type="entry name" value="Thiolase-like"/>
</dbReference>
<dbReference type="Pfam" id="PF02801">
    <property type="entry name" value="Ketoacyl-synt_C"/>
    <property type="match status" value="1"/>
</dbReference>
<dbReference type="Gene3D" id="3.40.47.10">
    <property type="match status" value="1"/>
</dbReference>
<dbReference type="OrthoDB" id="5334845at2759"/>
<dbReference type="NCBIfam" id="NF005589">
    <property type="entry name" value="PRK07314.1"/>
    <property type="match status" value="1"/>
</dbReference>
<dbReference type="SMART" id="SM00825">
    <property type="entry name" value="PKS_KS"/>
    <property type="match status" value="1"/>
</dbReference>
<dbReference type="GO" id="GO:0004315">
    <property type="term" value="F:3-oxoacyl-[acyl-carrier-protein] synthase activity"/>
    <property type="evidence" value="ECO:0007669"/>
    <property type="project" value="UniProtKB-EC"/>
</dbReference>
<dbReference type="InterPro" id="IPR014030">
    <property type="entry name" value="Ketoacyl_synth_N"/>
</dbReference>
<evidence type="ECO:0000256" key="4">
    <source>
        <dbReference type="RuleBase" id="RU003694"/>
    </source>
</evidence>
<evidence type="ECO:0000313" key="6">
    <source>
        <dbReference type="EMBL" id="CAD5206833.1"/>
    </source>
</evidence>
<keyword evidence="3 4" id="KW-0808">Transferase</keyword>
<dbReference type="EC" id="2.3.1.41" evidence="2"/>
<protein>
    <recommendedName>
        <fullName evidence="2">beta-ketoacyl-[acyl-carrier-protein] synthase I</fullName>
        <ecNumber evidence="2">2.3.1.41</ecNumber>
    </recommendedName>
</protein>
<keyword evidence="7" id="KW-1185">Reference proteome</keyword>
<dbReference type="Proteomes" id="UP000783686">
    <property type="component" value="Unassembled WGS sequence"/>
</dbReference>
<dbReference type="InterPro" id="IPR020841">
    <property type="entry name" value="PKS_Beta-ketoAc_synthase_dom"/>
</dbReference>
<evidence type="ECO:0000256" key="1">
    <source>
        <dbReference type="ARBA" id="ARBA00008467"/>
    </source>
</evidence>
<dbReference type="Pfam" id="PF00109">
    <property type="entry name" value="ketoacyl-synt"/>
    <property type="match status" value="1"/>
</dbReference>
<organism evidence="6 7">
    <name type="scientific">Bursaphelenchus okinawaensis</name>
    <dbReference type="NCBI Taxonomy" id="465554"/>
    <lineage>
        <taxon>Eukaryota</taxon>
        <taxon>Metazoa</taxon>
        <taxon>Ecdysozoa</taxon>
        <taxon>Nematoda</taxon>
        <taxon>Chromadorea</taxon>
        <taxon>Rhabditida</taxon>
        <taxon>Tylenchina</taxon>
        <taxon>Tylenchomorpha</taxon>
        <taxon>Aphelenchoidea</taxon>
        <taxon>Aphelenchoididae</taxon>
        <taxon>Bursaphelenchus</taxon>
    </lineage>
</organism>
<feature type="domain" description="Ketosynthase family 3 (KS3)" evidence="5">
    <location>
        <begin position="2"/>
        <end position="414"/>
    </location>
</feature>
<dbReference type="EMBL" id="CAJFDH010000001">
    <property type="protein sequence ID" value="CAD5206833.1"/>
    <property type="molecule type" value="Genomic_DNA"/>
</dbReference>
<evidence type="ECO:0000259" key="5">
    <source>
        <dbReference type="PROSITE" id="PS52004"/>
    </source>
</evidence>
<proteinExistence type="inferred from homology"/>
<dbReference type="SUPFAM" id="SSF53901">
    <property type="entry name" value="Thiolase-like"/>
    <property type="match status" value="2"/>
</dbReference>
<name>A0A811JU49_9BILA</name>
<dbReference type="GO" id="GO:0005739">
    <property type="term" value="C:mitochondrion"/>
    <property type="evidence" value="ECO:0007669"/>
    <property type="project" value="TreeGrafter"/>
</dbReference>
<dbReference type="AlphaFoldDB" id="A0A811JU49"/>
<dbReference type="CDD" id="cd00834">
    <property type="entry name" value="KAS_I_II"/>
    <property type="match status" value="1"/>
</dbReference>
<comment type="caution">
    <text evidence="6">The sequence shown here is derived from an EMBL/GenBank/DDBJ whole genome shotgun (WGS) entry which is preliminary data.</text>
</comment>
<dbReference type="InterPro" id="IPR014031">
    <property type="entry name" value="Ketoacyl_synth_C"/>
</dbReference>
<comment type="similarity">
    <text evidence="1 4">Belongs to the thiolase-like superfamily. Beta-ketoacyl-ACP synthases family.</text>
</comment>
<dbReference type="GO" id="GO:0006633">
    <property type="term" value="P:fatty acid biosynthetic process"/>
    <property type="evidence" value="ECO:0007669"/>
    <property type="project" value="TreeGrafter"/>
</dbReference>
<evidence type="ECO:0000256" key="3">
    <source>
        <dbReference type="ARBA" id="ARBA00022679"/>
    </source>
</evidence>
<dbReference type="EMBL" id="CAJFCW020000001">
    <property type="protein sequence ID" value="CAG9083308.1"/>
    <property type="molecule type" value="Genomic_DNA"/>
</dbReference>
<accession>A0A811JU49</accession>
<sequence length="415" mass="44117">MAHRVVITGLGTVSPYGVGVKRLWDGIRQNKSGLKFDKALGVVVGAVPRGTEDGAFNVNEFSNRDQREMATPTLLTLKAVEEALQDSKLADVEEGFHDETAVNIGMGIADLEEIHKTATLIEKGRPRQVGPFFVPKILTNVPGGYVALKYGLKGGNSSSTTACATGLTCLAEAFAQIQSGRVRRAVAGSVESCLNSVSVVGFQRMRALASKTDDLDDTLPSTSRPFDVHRNGFVLSEGAGILILERLEDAKARGATVYAEVLGYGISNDAYHLTSPSPDGKASELSITRCLKDSKLDVSDVQYVNAHATSTKVGDKAEAISISRLFGPKVALSSLKGHIGHCVSAAGSIESIGTLLSMTNGEIPPTLNLARSDVDVDVDLVQGEWRRWPKGKRRVVVKNSFGFGGAFVSVAFAQV</sequence>
<reference evidence="6" key="1">
    <citation type="submission" date="2020-09" db="EMBL/GenBank/DDBJ databases">
        <authorList>
            <person name="Kikuchi T."/>
        </authorList>
    </citation>
    <scope>NUCLEOTIDE SEQUENCE</scope>
    <source>
        <strain evidence="6">SH1</strain>
    </source>
</reference>
<dbReference type="Proteomes" id="UP000614601">
    <property type="component" value="Unassembled WGS sequence"/>
</dbReference>
<evidence type="ECO:0000256" key="2">
    <source>
        <dbReference type="ARBA" id="ARBA00013191"/>
    </source>
</evidence>
<evidence type="ECO:0000313" key="7">
    <source>
        <dbReference type="Proteomes" id="UP000614601"/>
    </source>
</evidence>
<dbReference type="InterPro" id="IPR000794">
    <property type="entry name" value="Beta-ketoacyl_synthase"/>
</dbReference>